<dbReference type="Gene3D" id="3.40.190.10">
    <property type="entry name" value="Periplasmic binding protein-like II"/>
    <property type="match status" value="1"/>
</dbReference>
<dbReference type="PIRSF" id="PIRSF017082">
    <property type="entry name" value="YflP"/>
    <property type="match status" value="1"/>
</dbReference>
<organism evidence="3 4">
    <name type="scientific">Chelatococcus asaccharovorans</name>
    <dbReference type="NCBI Taxonomy" id="28210"/>
    <lineage>
        <taxon>Bacteria</taxon>
        <taxon>Pseudomonadati</taxon>
        <taxon>Pseudomonadota</taxon>
        <taxon>Alphaproteobacteria</taxon>
        <taxon>Hyphomicrobiales</taxon>
        <taxon>Chelatococcaceae</taxon>
        <taxon>Chelatococcus</taxon>
    </lineage>
</organism>
<dbReference type="PANTHER" id="PTHR42928">
    <property type="entry name" value="TRICARBOXYLATE-BINDING PROTEIN"/>
    <property type="match status" value="1"/>
</dbReference>
<dbReference type="CDD" id="cd07012">
    <property type="entry name" value="PBP2_Bug_TTT"/>
    <property type="match status" value="1"/>
</dbReference>
<evidence type="ECO:0000256" key="1">
    <source>
        <dbReference type="ARBA" id="ARBA00006987"/>
    </source>
</evidence>
<feature type="signal peptide" evidence="2">
    <location>
        <begin position="1"/>
        <end position="32"/>
    </location>
</feature>
<comment type="similarity">
    <text evidence="1">Belongs to the UPF0065 (bug) family.</text>
</comment>
<proteinExistence type="inferred from homology"/>
<keyword evidence="3" id="KW-0675">Receptor</keyword>
<sequence length="331" mass="34978">MHRILARLHMTRWRFAPALAALLACGAAPANAKDFPTRPVTISIGYSAGGTVDIAARIIADDLTKRLGQRFLVDNRPGASGMVSADYVARAKPDGYTLGMITTSQLGTNPHLYSKIAYKAADFSPIGIAVKAPIALAVANAVPAKTIAEFQSYARQHGATMTYGSFGLGTNAQLVTEVMSDSLGIKMQHAPYVQGAMARTDLASGTIQALVDSVATLTPLHNGGQVRVIGNFDETRSATLPDVPTFKEAGFPDLVAYTWIGLLAPAGVPEATVETLSSALKASLAEPAVKKRLEDAGFVVTWSSPAAMAAEITRDFNRWGPVVKRLGIKLD</sequence>
<dbReference type="Pfam" id="PF03401">
    <property type="entry name" value="TctC"/>
    <property type="match status" value="1"/>
</dbReference>
<dbReference type="InterPro" id="IPR005064">
    <property type="entry name" value="BUG"/>
</dbReference>
<accession>A0A2V3UBX2</accession>
<dbReference type="PROSITE" id="PS51257">
    <property type="entry name" value="PROKAR_LIPOPROTEIN"/>
    <property type="match status" value="1"/>
</dbReference>
<dbReference type="AlphaFoldDB" id="A0A2V3UBX2"/>
<comment type="caution">
    <text evidence="3">The sequence shown here is derived from an EMBL/GenBank/DDBJ whole genome shotgun (WGS) entry which is preliminary data.</text>
</comment>
<evidence type="ECO:0000256" key="2">
    <source>
        <dbReference type="SAM" id="SignalP"/>
    </source>
</evidence>
<feature type="chain" id="PRO_5015836214" evidence="2">
    <location>
        <begin position="33"/>
        <end position="331"/>
    </location>
</feature>
<gene>
    <name evidence="3" type="ORF">C7450_103507</name>
</gene>
<dbReference type="Proteomes" id="UP000248021">
    <property type="component" value="Unassembled WGS sequence"/>
</dbReference>
<name>A0A2V3UBX2_9HYPH</name>
<keyword evidence="2" id="KW-0732">Signal</keyword>
<evidence type="ECO:0000313" key="4">
    <source>
        <dbReference type="Proteomes" id="UP000248021"/>
    </source>
</evidence>
<dbReference type="SUPFAM" id="SSF53850">
    <property type="entry name" value="Periplasmic binding protein-like II"/>
    <property type="match status" value="1"/>
</dbReference>
<reference evidence="3 4" key="1">
    <citation type="submission" date="2018-05" db="EMBL/GenBank/DDBJ databases">
        <title>Genomic Encyclopedia of Type Strains, Phase IV (KMG-IV): sequencing the most valuable type-strain genomes for metagenomic binning, comparative biology and taxonomic classification.</title>
        <authorList>
            <person name="Goeker M."/>
        </authorList>
    </citation>
    <scope>NUCLEOTIDE SEQUENCE [LARGE SCALE GENOMIC DNA]</scope>
    <source>
        <strain evidence="3 4">DSM 6462</strain>
    </source>
</reference>
<dbReference type="RefSeq" id="WP_110374250.1">
    <property type="nucleotide sequence ID" value="NZ_JAHBRY010000001.1"/>
</dbReference>
<dbReference type="OrthoDB" id="8443386at2"/>
<evidence type="ECO:0000313" key="3">
    <source>
        <dbReference type="EMBL" id="PXW61985.1"/>
    </source>
</evidence>
<dbReference type="EMBL" id="QJJK01000003">
    <property type="protein sequence ID" value="PXW61985.1"/>
    <property type="molecule type" value="Genomic_DNA"/>
</dbReference>
<dbReference type="InterPro" id="IPR042100">
    <property type="entry name" value="Bug_dom1"/>
</dbReference>
<protein>
    <submittedName>
        <fullName evidence="3">Tripartite-type tricarboxylate transporter receptor subunit TctC</fullName>
    </submittedName>
</protein>
<dbReference type="PANTHER" id="PTHR42928:SF5">
    <property type="entry name" value="BLR1237 PROTEIN"/>
    <property type="match status" value="1"/>
</dbReference>
<keyword evidence="4" id="KW-1185">Reference proteome</keyword>
<dbReference type="Gene3D" id="3.40.190.150">
    <property type="entry name" value="Bordetella uptake gene, domain 1"/>
    <property type="match status" value="1"/>
</dbReference>